<evidence type="ECO:0000313" key="3">
    <source>
        <dbReference type="Proteomes" id="UP000500857"/>
    </source>
</evidence>
<keyword evidence="2" id="KW-0255">Endonuclease</keyword>
<feature type="domain" description="Putative restriction endonuclease" evidence="1">
    <location>
        <begin position="21"/>
        <end position="191"/>
    </location>
</feature>
<keyword evidence="2" id="KW-0378">Hydrolase</keyword>
<name>A0A6H1TUE8_9CYAN</name>
<accession>A0A6H1TUE8</accession>
<dbReference type="Proteomes" id="UP000500857">
    <property type="component" value="Chromosome"/>
</dbReference>
<dbReference type="InterPro" id="IPR008538">
    <property type="entry name" value="Uma2"/>
</dbReference>
<sequence>MKVARQFIPAFENGDRLTRSEFERRYHLMHHLKKAELIEGTVYVPSPLRYSQHGKPHSQIVAWLQVYAAMTPGVEAADNATVRLDFDNEPQPDALLRLDEACGGQSRISEDDYIEGAPEFIVEVASSSASYDLYDKLQAYRRNGVREYLVWVVQESEFRWYILDEGTYRQQQPDAAGLCASPFFPGLRLDVRALLTGNMQQVLAALQQGLSSPEHQEFVAHLNRG</sequence>
<evidence type="ECO:0000313" key="2">
    <source>
        <dbReference type="EMBL" id="QIZ69383.1"/>
    </source>
</evidence>
<dbReference type="KEGG" id="oxy:HCG48_01280"/>
<dbReference type="InterPro" id="IPR012296">
    <property type="entry name" value="Nuclease_put_TT1808"/>
</dbReference>
<dbReference type="PANTHER" id="PTHR35400">
    <property type="entry name" value="SLR1083 PROTEIN"/>
    <property type="match status" value="1"/>
</dbReference>
<evidence type="ECO:0000259" key="1">
    <source>
        <dbReference type="Pfam" id="PF05685"/>
    </source>
</evidence>
<dbReference type="EMBL" id="CP051167">
    <property type="protein sequence ID" value="QIZ69383.1"/>
    <property type="molecule type" value="Genomic_DNA"/>
</dbReference>
<reference evidence="2 3" key="1">
    <citation type="submission" date="2020-04" db="EMBL/GenBank/DDBJ databases">
        <authorList>
            <person name="Basu S."/>
            <person name="Maruthanayagam V."/>
            <person name="Chakraborty S."/>
            <person name="Pramanik A."/>
            <person name="Mukherjee J."/>
            <person name="Brink B."/>
        </authorList>
    </citation>
    <scope>NUCLEOTIDE SEQUENCE [LARGE SCALE GENOMIC DNA]</scope>
    <source>
        <strain evidence="2 3">AP17</strain>
    </source>
</reference>
<keyword evidence="3" id="KW-1185">Reference proteome</keyword>
<dbReference type="InterPro" id="IPR011335">
    <property type="entry name" value="Restrct_endonuc-II-like"/>
</dbReference>
<gene>
    <name evidence="2" type="ORF">HCG48_01280</name>
</gene>
<dbReference type="Pfam" id="PF05685">
    <property type="entry name" value="Uma2"/>
    <property type="match status" value="1"/>
</dbReference>
<dbReference type="GO" id="GO:0004519">
    <property type="term" value="F:endonuclease activity"/>
    <property type="evidence" value="ECO:0007669"/>
    <property type="project" value="UniProtKB-KW"/>
</dbReference>
<proteinExistence type="predicted"/>
<dbReference type="RefSeq" id="WP_168567540.1">
    <property type="nucleotide sequence ID" value="NZ_CP051167.1"/>
</dbReference>
<dbReference type="CDD" id="cd06260">
    <property type="entry name" value="DUF820-like"/>
    <property type="match status" value="1"/>
</dbReference>
<protein>
    <submittedName>
        <fullName evidence="2">Uma2 family endonuclease</fullName>
    </submittedName>
</protein>
<keyword evidence="2" id="KW-0540">Nuclease</keyword>
<dbReference type="AlphaFoldDB" id="A0A6H1TUE8"/>
<dbReference type="PANTHER" id="PTHR35400:SF3">
    <property type="entry name" value="SLL1072 PROTEIN"/>
    <property type="match status" value="1"/>
</dbReference>
<dbReference type="SUPFAM" id="SSF52980">
    <property type="entry name" value="Restriction endonuclease-like"/>
    <property type="match status" value="1"/>
</dbReference>
<dbReference type="Gene3D" id="3.90.1570.10">
    <property type="entry name" value="tt1808, chain A"/>
    <property type="match status" value="1"/>
</dbReference>
<organism evidence="2 3">
    <name type="scientific">Oxynema aestuarii AP17</name>
    <dbReference type="NCBI Taxonomy" id="2064643"/>
    <lineage>
        <taxon>Bacteria</taxon>
        <taxon>Bacillati</taxon>
        <taxon>Cyanobacteriota</taxon>
        <taxon>Cyanophyceae</taxon>
        <taxon>Oscillatoriophycideae</taxon>
        <taxon>Oscillatoriales</taxon>
        <taxon>Oscillatoriaceae</taxon>
        <taxon>Oxynema</taxon>
        <taxon>Oxynema aestuarii</taxon>
    </lineage>
</organism>